<evidence type="ECO:0000313" key="2">
    <source>
        <dbReference type="EMBL" id="KAL2620927.1"/>
    </source>
</evidence>
<comment type="caution">
    <text evidence="2">The sequence shown here is derived from an EMBL/GenBank/DDBJ whole genome shotgun (WGS) entry which is preliminary data.</text>
</comment>
<sequence length="167" mass="18540">MSSTWLDSQLLNTDRCEHSWPESFGSTVINTNRCEHSRTSNSSADCIDNSTTQLNSATLSRPANNRLPTTSGRLSRAADFLPSCETQILDADSKLDKPHSSRADLCTRTASDKLSRMADFLERAADVLPSCETQTLDEDSPERTSTTQRVLPSPCDHEHREHRDADS</sequence>
<name>A0ABD1Y5L4_9MARC</name>
<protein>
    <submittedName>
        <fullName evidence="2">Uncharacterized protein</fullName>
    </submittedName>
</protein>
<accession>A0ABD1Y5L4</accession>
<dbReference type="AlphaFoldDB" id="A0ABD1Y5L4"/>
<keyword evidence="3" id="KW-1185">Reference proteome</keyword>
<evidence type="ECO:0000256" key="1">
    <source>
        <dbReference type="SAM" id="MobiDB-lite"/>
    </source>
</evidence>
<feature type="compositionally biased region" description="Basic and acidic residues" evidence="1">
    <location>
        <begin position="155"/>
        <end position="167"/>
    </location>
</feature>
<dbReference type="Proteomes" id="UP001605036">
    <property type="component" value="Unassembled WGS sequence"/>
</dbReference>
<dbReference type="EMBL" id="JBHFFA010000006">
    <property type="protein sequence ID" value="KAL2620927.1"/>
    <property type="molecule type" value="Genomic_DNA"/>
</dbReference>
<gene>
    <name evidence="2" type="ORF">R1flu_001132</name>
</gene>
<feature type="region of interest" description="Disordered" evidence="1">
    <location>
        <begin position="130"/>
        <end position="167"/>
    </location>
</feature>
<organism evidence="2 3">
    <name type="scientific">Riccia fluitans</name>
    <dbReference type="NCBI Taxonomy" id="41844"/>
    <lineage>
        <taxon>Eukaryota</taxon>
        <taxon>Viridiplantae</taxon>
        <taxon>Streptophyta</taxon>
        <taxon>Embryophyta</taxon>
        <taxon>Marchantiophyta</taxon>
        <taxon>Marchantiopsida</taxon>
        <taxon>Marchantiidae</taxon>
        <taxon>Marchantiales</taxon>
        <taxon>Ricciaceae</taxon>
        <taxon>Riccia</taxon>
    </lineage>
</organism>
<evidence type="ECO:0000313" key="3">
    <source>
        <dbReference type="Proteomes" id="UP001605036"/>
    </source>
</evidence>
<proteinExistence type="predicted"/>
<reference evidence="2 3" key="1">
    <citation type="submission" date="2024-09" db="EMBL/GenBank/DDBJ databases">
        <title>Chromosome-scale assembly of Riccia fluitans.</title>
        <authorList>
            <person name="Paukszto L."/>
            <person name="Sawicki J."/>
            <person name="Karawczyk K."/>
            <person name="Piernik-Szablinska J."/>
            <person name="Szczecinska M."/>
            <person name="Mazdziarz M."/>
        </authorList>
    </citation>
    <scope>NUCLEOTIDE SEQUENCE [LARGE SCALE GENOMIC DNA]</scope>
    <source>
        <strain evidence="2">Rf_01</strain>
        <tissue evidence="2">Aerial parts of the thallus</tissue>
    </source>
</reference>